<protein>
    <submittedName>
        <fullName evidence="7">AraC family transcriptional regulator</fullName>
    </submittedName>
</protein>
<proteinExistence type="predicted"/>
<dbReference type="PROSITE" id="PS00041">
    <property type="entry name" value="HTH_ARAC_FAMILY_1"/>
    <property type="match status" value="1"/>
</dbReference>
<dbReference type="InterPro" id="IPR018060">
    <property type="entry name" value="HTH_AraC"/>
</dbReference>
<keyword evidence="1" id="KW-0805">Transcription regulation</keyword>
<evidence type="ECO:0000256" key="3">
    <source>
        <dbReference type="ARBA" id="ARBA00023163"/>
    </source>
</evidence>
<dbReference type="PROSITE" id="PS01124">
    <property type="entry name" value="HTH_ARAC_FAMILY_2"/>
    <property type="match status" value="1"/>
</dbReference>
<keyword evidence="4" id="KW-0175">Coiled coil</keyword>
<evidence type="ECO:0000313" key="7">
    <source>
        <dbReference type="EMBL" id="MFB9752778.1"/>
    </source>
</evidence>
<evidence type="ECO:0000259" key="6">
    <source>
        <dbReference type="PROSITE" id="PS01124"/>
    </source>
</evidence>
<feature type="compositionally biased region" description="Basic and acidic residues" evidence="5">
    <location>
        <begin position="151"/>
        <end position="182"/>
    </location>
</feature>
<feature type="region of interest" description="Disordered" evidence="5">
    <location>
        <begin position="109"/>
        <end position="183"/>
    </location>
</feature>
<dbReference type="InterPro" id="IPR018062">
    <property type="entry name" value="HTH_AraC-typ_CS"/>
</dbReference>
<dbReference type="EMBL" id="JBHMAG010000012">
    <property type="protein sequence ID" value="MFB9752778.1"/>
    <property type="molecule type" value="Genomic_DNA"/>
</dbReference>
<evidence type="ECO:0000256" key="5">
    <source>
        <dbReference type="SAM" id="MobiDB-lite"/>
    </source>
</evidence>
<keyword evidence="3" id="KW-0804">Transcription</keyword>
<dbReference type="Gene3D" id="1.10.10.60">
    <property type="entry name" value="Homeodomain-like"/>
    <property type="match status" value="2"/>
</dbReference>
<gene>
    <name evidence="7" type="ORF">ACFFNY_14525</name>
</gene>
<dbReference type="Gene3D" id="3.40.50.1980">
    <property type="entry name" value="Nitrogenase molybdenum iron protein domain"/>
    <property type="match status" value="2"/>
</dbReference>
<dbReference type="Pfam" id="PF01497">
    <property type="entry name" value="Peripla_BP_2"/>
    <property type="match status" value="1"/>
</dbReference>
<evidence type="ECO:0000256" key="1">
    <source>
        <dbReference type="ARBA" id="ARBA00023015"/>
    </source>
</evidence>
<evidence type="ECO:0000313" key="8">
    <source>
        <dbReference type="Proteomes" id="UP001589619"/>
    </source>
</evidence>
<feature type="coiled-coil region" evidence="4">
    <location>
        <begin position="499"/>
        <end position="533"/>
    </location>
</feature>
<sequence length="657" mass="72347">MSTRSPERPSRTLLLLSSVRRIRRSGPRFLTRRVSPAPMLCCVIAGSGTLRLDGEAFPAEPSRLYYIPAGAVIEAEVGANGIEYVLIVTRPVAVPGKRALHGHSIQARGHVGSGAEAGPVGSDKQGGSGGQVGPEEQAGSGEQADFGEQEASDKQTDFGEPFGLDKHLDRSREQVASDKQADFGETVTADQVFPPGGSMLSRHPDAALPFLPGLLPLDKPQEALLLLHRLEKAAGKTASSSPRRGGPEPEWLLYALLVLLTGGPERELAVRTIAIAATGTLEAAVETKEPEHKAEDQTTRSSDSVIQPCIAYIQEHYSRKISRETLADIAKLTPNAFCRSFKRVTGVSPTDYINRIRIERAKDLLSPAGSVKDVAASVGYVSEYYFSRMFKKTVGLSPTLFIKRERLRVATASRNGFHDNLSFIGVEAAAGVDCYRYPWMDDAEYNRKLQSQLGQLRLVKPDLIIADYFHAGLYKTLNEIAPTVLLEHHLDWKLTHRKLAELTGREREAEQTFRLLEERKEEARSRLERSERAGTVAVMQLLPSVVRLQGAVNHPLNELLYLELGLKPGQSVPLNKMREEWPAASSASLLPENNLSDTQTDYLFIYRHEGEIDFDFATAIKKLPGAVHTRFIANWLHMSWTPAGRLAIIDEIISTLG</sequence>
<dbReference type="SMART" id="SM00342">
    <property type="entry name" value="HTH_ARAC"/>
    <property type="match status" value="1"/>
</dbReference>
<dbReference type="SUPFAM" id="SSF53807">
    <property type="entry name" value="Helical backbone' metal receptor"/>
    <property type="match status" value="1"/>
</dbReference>
<dbReference type="SUPFAM" id="SSF46689">
    <property type="entry name" value="Homeodomain-like"/>
    <property type="match status" value="2"/>
</dbReference>
<name>A0ABV5VWX9_9BACL</name>
<evidence type="ECO:0000256" key="4">
    <source>
        <dbReference type="SAM" id="Coils"/>
    </source>
</evidence>
<dbReference type="Proteomes" id="UP001589619">
    <property type="component" value="Unassembled WGS sequence"/>
</dbReference>
<evidence type="ECO:0000256" key="2">
    <source>
        <dbReference type="ARBA" id="ARBA00023125"/>
    </source>
</evidence>
<dbReference type="Pfam" id="PF12833">
    <property type="entry name" value="HTH_18"/>
    <property type="match status" value="1"/>
</dbReference>
<dbReference type="PANTHER" id="PTHR43280:SF28">
    <property type="entry name" value="HTH-TYPE TRANSCRIPTIONAL ACTIVATOR RHAS"/>
    <property type="match status" value="1"/>
</dbReference>
<keyword evidence="8" id="KW-1185">Reference proteome</keyword>
<dbReference type="RefSeq" id="WP_344903292.1">
    <property type="nucleotide sequence ID" value="NZ_BAAAYO010000001.1"/>
</dbReference>
<comment type="caution">
    <text evidence="7">The sequence shown here is derived from an EMBL/GenBank/DDBJ whole genome shotgun (WGS) entry which is preliminary data.</text>
</comment>
<dbReference type="PANTHER" id="PTHR43280">
    <property type="entry name" value="ARAC-FAMILY TRANSCRIPTIONAL REGULATOR"/>
    <property type="match status" value="1"/>
</dbReference>
<dbReference type="InterPro" id="IPR009057">
    <property type="entry name" value="Homeodomain-like_sf"/>
</dbReference>
<accession>A0ABV5VWX9</accession>
<keyword evidence="2" id="KW-0238">DNA-binding</keyword>
<reference evidence="7 8" key="1">
    <citation type="submission" date="2024-09" db="EMBL/GenBank/DDBJ databases">
        <authorList>
            <person name="Sun Q."/>
            <person name="Mori K."/>
        </authorList>
    </citation>
    <scope>NUCLEOTIDE SEQUENCE [LARGE SCALE GENOMIC DNA]</scope>
    <source>
        <strain evidence="7 8">JCM 12520</strain>
    </source>
</reference>
<dbReference type="InterPro" id="IPR002491">
    <property type="entry name" value="ABC_transptr_periplasmic_BD"/>
</dbReference>
<organism evidence="7 8">
    <name type="scientific">Paenibacillus hodogayensis</name>
    <dbReference type="NCBI Taxonomy" id="279208"/>
    <lineage>
        <taxon>Bacteria</taxon>
        <taxon>Bacillati</taxon>
        <taxon>Bacillota</taxon>
        <taxon>Bacilli</taxon>
        <taxon>Bacillales</taxon>
        <taxon>Paenibacillaceae</taxon>
        <taxon>Paenibacillus</taxon>
    </lineage>
</organism>
<feature type="domain" description="HTH araC/xylS-type" evidence="6">
    <location>
        <begin position="307"/>
        <end position="404"/>
    </location>
</feature>